<keyword evidence="1" id="KW-0812">Transmembrane</keyword>
<name>D0SKT2_ACIJU</name>
<gene>
    <name evidence="2" type="ORF">HMPREF0026_01730</name>
</gene>
<dbReference type="RefSeq" id="WP_004914212.1">
    <property type="nucleotide sequence ID" value="NZ_GG705011.1"/>
</dbReference>
<reference evidence="3" key="1">
    <citation type="journal article" date="2012" name="PLoS ONE">
        <title>The success of Acinetobacter species; genetic, metabolic and virulence attributes.</title>
        <authorList>
            <person name="Peleg A.Y."/>
            <person name="de Breij A."/>
            <person name="Adams M.D."/>
            <person name="Cerqueira G.M."/>
            <person name="Mocali S."/>
            <person name="Galardini M."/>
            <person name="Nibbering P.H."/>
            <person name="Earl A.M."/>
            <person name="Ward D.V."/>
            <person name="Paterson D.L."/>
            <person name="Seifert H."/>
            <person name="Dijkshoorn L."/>
        </authorList>
    </citation>
    <scope>NUCLEOTIDE SEQUENCE [LARGE SCALE GENOMIC DNA]</scope>
    <source>
        <strain evidence="3">SH205</strain>
    </source>
</reference>
<dbReference type="AlphaFoldDB" id="D0SKT2"/>
<organism evidence="2 3">
    <name type="scientific">Acinetobacter junii SH205</name>
    <dbReference type="NCBI Taxonomy" id="575587"/>
    <lineage>
        <taxon>Bacteria</taxon>
        <taxon>Pseudomonadati</taxon>
        <taxon>Pseudomonadota</taxon>
        <taxon>Gammaproteobacteria</taxon>
        <taxon>Moraxellales</taxon>
        <taxon>Moraxellaceae</taxon>
        <taxon>Acinetobacter</taxon>
    </lineage>
</organism>
<dbReference type="HOGENOM" id="CLU_1522071_0_0_6"/>
<evidence type="ECO:0000313" key="2">
    <source>
        <dbReference type="EMBL" id="EEY94454.1"/>
    </source>
</evidence>
<accession>D0SKT2</accession>
<proteinExistence type="predicted"/>
<keyword evidence="1" id="KW-0472">Membrane</keyword>
<evidence type="ECO:0000313" key="3">
    <source>
        <dbReference type="Proteomes" id="UP000018442"/>
    </source>
</evidence>
<evidence type="ECO:0000256" key="1">
    <source>
        <dbReference type="SAM" id="Phobius"/>
    </source>
</evidence>
<feature type="transmembrane region" description="Helical" evidence="1">
    <location>
        <begin position="6"/>
        <end position="28"/>
    </location>
</feature>
<dbReference type="EMBL" id="GG705011">
    <property type="protein sequence ID" value="EEY94454.1"/>
    <property type="molecule type" value="Genomic_DNA"/>
</dbReference>
<dbReference type="Proteomes" id="UP000018442">
    <property type="component" value="Unassembled WGS sequence"/>
</dbReference>
<sequence length="173" mass="20497">MPKDLITILTALITSFSTLMAVFITNYFNMKSLEKNLRSQFQLKSYEIKLNKLEDIYELFEKWEINFSIAYLNYLHFHNKEISESDFYELMKNPTSVSGAFQKMMALLNIHFPELEEEYKQVNLARSEVVKYMKTEGNINIQNFVQAQENFEEVAKKFKKQISLLAQKHEVII</sequence>
<keyword evidence="1" id="KW-1133">Transmembrane helix</keyword>
<protein>
    <submittedName>
        <fullName evidence="2">Uncharacterized protein</fullName>
    </submittedName>
</protein>